<evidence type="ECO:0000256" key="2">
    <source>
        <dbReference type="ARBA" id="ARBA00023125"/>
    </source>
</evidence>
<dbReference type="InterPro" id="IPR002104">
    <property type="entry name" value="Integrase_catalytic"/>
</dbReference>
<evidence type="ECO:0000259" key="5">
    <source>
        <dbReference type="PROSITE" id="PS51898"/>
    </source>
</evidence>
<evidence type="ECO:0000313" key="7">
    <source>
        <dbReference type="EMBL" id="AIF21243.1"/>
    </source>
</evidence>
<dbReference type="PANTHER" id="PTHR30349">
    <property type="entry name" value="PHAGE INTEGRASE-RELATED"/>
    <property type="match status" value="1"/>
</dbReference>
<accession>A0A075I5P0</accession>
<dbReference type="AlphaFoldDB" id="A0A075I5P0"/>
<dbReference type="InterPro" id="IPR004107">
    <property type="entry name" value="Integrase_SAM-like_N"/>
</dbReference>
<name>A0A075I5P0_9ARCH</name>
<evidence type="ECO:0000256" key="4">
    <source>
        <dbReference type="PROSITE-ProRule" id="PRU01248"/>
    </source>
</evidence>
<dbReference type="InterPro" id="IPR050090">
    <property type="entry name" value="Tyrosine_recombinase_XerCD"/>
</dbReference>
<sequence length="345" mass="40584">MLFESTIKSEATRQTYRIWLNKFLKFTKIKDYDSLITLRPKMIQEILEDYLLYCRNQRKYSPNTIFVTFACLQSFFSYHVDGINFNRIRRMFPKREKTSGKKAYTTKQVRTILEFTQSKKLKACVHFMACSGVRVGALSEMKRKHLADMPNGCKSILVYADSIDEYTTFITPECFDILELYFAWRKSKGEKITDDSYLFVSPDGSKNSVREICSQINTIAKKSLEREKSSSGRYDVMSSHGLRKRFNTILKLRTDVNPNIAERLLGHSQSIRLDNAYFSPTIEQLFTEYEKVITDLSLSEKYRLEFQLKSEKAKTEKLEFDKDKRIEALEMKLEVMSEFLKEFKK</sequence>
<evidence type="ECO:0000256" key="3">
    <source>
        <dbReference type="ARBA" id="ARBA00023172"/>
    </source>
</evidence>
<dbReference type="SUPFAM" id="SSF56349">
    <property type="entry name" value="DNA breaking-rejoining enzymes"/>
    <property type="match status" value="1"/>
</dbReference>
<dbReference type="GO" id="GO:0006310">
    <property type="term" value="P:DNA recombination"/>
    <property type="evidence" value="ECO:0007669"/>
    <property type="project" value="UniProtKB-KW"/>
</dbReference>
<feature type="domain" description="Core-binding (CB)" evidence="6">
    <location>
        <begin position="1"/>
        <end position="80"/>
    </location>
</feature>
<dbReference type="GO" id="GO:0015074">
    <property type="term" value="P:DNA integration"/>
    <property type="evidence" value="ECO:0007669"/>
    <property type="project" value="UniProtKB-KW"/>
</dbReference>
<dbReference type="Gene3D" id="1.10.150.130">
    <property type="match status" value="1"/>
</dbReference>
<dbReference type="InterPro" id="IPR010998">
    <property type="entry name" value="Integrase_recombinase_N"/>
</dbReference>
<evidence type="ECO:0000256" key="1">
    <source>
        <dbReference type="ARBA" id="ARBA00022908"/>
    </source>
</evidence>
<keyword evidence="1" id="KW-0229">DNA integration</keyword>
<dbReference type="InterPro" id="IPR044068">
    <property type="entry name" value="CB"/>
</dbReference>
<dbReference type="PROSITE" id="PS51898">
    <property type="entry name" value="TYR_RECOMBINASE"/>
    <property type="match status" value="1"/>
</dbReference>
<keyword evidence="3" id="KW-0233">DNA recombination</keyword>
<reference evidence="7" key="1">
    <citation type="journal article" date="2014" name="Genome Biol. Evol.">
        <title>Pangenome evidence for extensive interdomain horizontal transfer affecting lineage core and shell genes in uncultured planktonic thaumarchaeota and euryarchaeota.</title>
        <authorList>
            <person name="Deschamps P."/>
            <person name="Zivanovic Y."/>
            <person name="Moreira D."/>
            <person name="Rodriguez-Valera F."/>
            <person name="Lopez-Garcia P."/>
        </authorList>
    </citation>
    <scope>NUCLEOTIDE SEQUENCE</scope>
</reference>
<protein>
    <submittedName>
        <fullName evidence="7">Integrase family protein (XerD)</fullName>
    </submittedName>
</protein>
<evidence type="ECO:0000259" key="6">
    <source>
        <dbReference type="PROSITE" id="PS51900"/>
    </source>
</evidence>
<keyword evidence="2 4" id="KW-0238">DNA-binding</keyword>
<dbReference type="Pfam" id="PF13495">
    <property type="entry name" value="Phage_int_SAM_4"/>
    <property type="match status" value="1"/>
</dbReference>
<dbReference type="Pfam" id="PF00589">
    <property type="entry name" value="Phage_integrase"/>
    <property type="match status" value="1"/>
</dbReference>
<feature type="domain" description="Tyr recombinase" evidence="5">
    <location>
        <begin position="99"/>
        <end position="290"/>
    </location>
</feature>
<gene>
    <name evidence="7" type="primary">xerD</name>
</gene>
<dbReference type="GO" id="GO:0003677">
    <property type="term" value="F:DNA binding"/>
    <property type="evidence" value="ECO:0007669"/>
    <property type="project" value="UniProtKB-UniRule"/>
</dbReference>
<dbReference type="EMBL" id="KF901186">
    <property type="protein sequence ID" value="AIF21243.1"/>
    <property type="molecule type" value="Genomic_DNA"/>
</dbReference>
<dbReference type="PROSITE" id="PS51900">
    <property type="entry name" value="CB"/>
    <property type="match status" value="1"/>
</dbReference>
<dbReference type="InterPro" id="IPR011010">
    <property type="entry name" value="DNA_brk_join_enz"/>
</dbReference>
<dbReference type="Gene3D" id="1.10.443.10">
    <property type="entry name" value="Intergrase catalytic core"/>
    <property type="match status" value="1"/>
</dbReference>
<dbReference type="InterPro" id="IPR013762">
    <property type="entry name" value="Integrase-like_cat_sf"/>
</dbReference>
<proteinExistence type="predicted"/>
<organism evidence="7">
    <name type="scientific">uncultured marine thaumarchaeote KM3_99_A02</name>
    <dbReference type="NCBI Taxonomy" id="1456353"/>
    <lineage>
        <taxon>Archaea</taxon>
        <taxon>Nitrososphaerota</taxon>
        <taxon>environmental samples</taxon>
    </lineage>
</organism>
<dbReference type="PANTHER" id="PTHR30349:SF41">
    <property type="entry name" value="INTEGRASE_RECOMBINASE PROTEIN MJ0367-RELATED"/>
    <property type="match status" value="1"/>
</dbReference>